<accession>R9PE75</accession>
<dbReference type="AlphaFoldDB" id="R9PE75"/>
<dbReference type="GeneID" id="24109241"/>
<evidence type="ECO:0000313" key="10">
    <source>
        <dbReference type="Proteomes" id="UP000014071"/>
    </source>
</evidence>
<dbReference type="Pfam" id="PF03215">
    <property type="entry name" value="Rad17"/>
    <property type="match status" value="1"/>
</dbReference>
<dbReference type="OrthoDB" id="10265971at2759"/>
<dbReference type="PANTHER" id="PTHR12172:SF0">
    <property type="entry name" value="CELL CYCLE CHECKPOINT PROTEIN RAD17"/>
    <property type="match status" value="1"/>
</dbReference>
<evidence type="ECO:0008006" key="11">
    <source>
        <dbReference type="Google" id="ProtNLM"/>
    </source>
</evidence>
<evidence type="ECO:0000256" key="5">
    <source>
        <dbReference type="ARBA" id="ARBA00022840"/>
    </source>
</evidence>
<dbReference type="GO" id="GO:0003682">
    <property type="term" value="F:chromatin binding"/>
    <property type="evidence" value="ECO:0007669"/>
    <property type="project" value="TreeGrafter"/>
</dbReference>
<evidence type="ECO:0000256" key="3">
    <source>
        <dbReference type="ARBA" id="ARBA00022741"/>
    </source>
</evidence>
<dbReference type="Proteomes" id="UP000014071">
    <property type="component" value="Unassembled WGS sequence"/>
</dbReference>
<feature type="compositionally biased region" description="Low complexity" evidence="8">
    <location>
        <begin position="69"/>
        <end position="85"/>
    </location>
</feature>
<comment type="similarity">
    <text evidence="2">Belongs to the rad17/RAD24 family.</text>
</comment>
<evidence type="ECO:0000256" key="8">
    <source>
        <dbReference type="SAM" id="MobiDB-lite"/>
    </source>
</evidence>
<feature type="region of interest" description="Disordered" evidence="8">
    <location>
        <begin position="1"/>
        <end position="116"/>
    </location>
</feature>
<dbReference type="GO" id="GO:0000077">
    <property type="term" value="P:DNA damage checkpoint signaling"/>
    <property type="evidence" value="ECO:0007669"/>
    <property type="project" value="TreeGrafter"/>
</dbReference>
<keyword evidence="3" id="KW-0547">Nucleotide-binding</keyword>
<keyword evidence="7" id="KW-0131">Cell cycle</keyword>
<evidence type="ECO:0000256" key="4">
    <source>
        <dbReference type="ARBA" id="ARBA00022763"/>
    </source>
</evidence>
<dbReference type="RefSeq" id="XP_012189962.1">
    <property type="nucleotide sequence ID" value="XM_012334572.1"/>
</dbReference>
<keyword evidence="4" id="KW-0227">DNA damage</keyword>
<dbReference type="SUPFAM" id="SSF52540">
    <property type="entry name" value="P-loop containing nucleoside triphosphate hydrolases"/>
    <property type="match status" value="1"/>
</dbReference>
<dbReference type="EMBL" id="DF238801">
    <property type="protein sequence ID" value="GAC96375.1"/>
    <property type="molecule type" value="Genomic_DNA"/>
</dbReference>
<dbReference type="Gene3D" id="3.40.50.300">
    <property type="entry name" value="P-loop containing nucleotide triphosphate hydrolases"/>
    <property type="match status" value="1"/>
</dbReference>
<dbReference type="HOGENOM" id="CLU_018598_1_0_1"/>
<evidence type="ECO:0000313" key="9">
    <source>
        <dbReference type="EMBL" id="GAC96375.1"/>
    </source>
</evidence>
<organism evidence="9 10">
    <name type="scientific">Pseudozyma hubeiensis (strain SY62)</name>
    <name type="common">Yeast</name>
    <dbReference type="NCBI Taxonomy" id="1305764"/>
    <lineage>
        <taxon>Eukaryota</taxon>
        <taxon>Fungi</taxon>
        <taxon>Dikarya</taxon>
        <taxon>Basidiomycota</taxon>
        <taxon>Ustilaginomycotina</taxon>
        <taxon>Ustilaginomycetes</taxon>
        <taxon>Ustilaginales</taxon>
        <taxon>Ustilaginaceae</taxon>
        <taxon>Pseudozyma</taxon>
    </lineage>
</organism>
<evidence type="ECO:0000256" key="2">
    <source>
        <dbReference type="ARBA" id="ARBA00006168"/>
    </source>
</evidence>
<proteinExistence type="inferred from homology"/>
<feature type="region of interest" description="Disordered" evidence="8">
    <location>
        <begin position="451"/>
        <end position="474"/>
    </location>
</feature>
<keyword evidence="5" id="KW-0067">ATP-binding</keyword>
<dbReference type="InterPro" id="IPR004582">
    <property type="entry name" value="Checkpoint_prot_Rad17_Rad24"/>
</dbReference>
<feature type="compositionally biased region" description="Polar residues" evidence="8">
    <location>
        <begin position="1"/>
        <end position="14"/>
    </location>
</feature>
<keyword evidence="6" id="KW-0539">Nucleus</keyword>
<dbReference type="GO" id="GO:0005524">
    <property type="term" value="F:ATP binding"/>
    <property type="evidence" value="ECO:0007669"/>
    <property type="project" value="UniProtKB-KW"/>
</dbReference>
<reference evidence="10" key="1">
    <citation type="journal article" date="2013" name="Genome Announc.">
        <title>Draft genome sequence of the basidiomycetous yeast-like fungus Pseudozyma hubeiensis SY62, which produces an abundant amount of the biosurfactant mannosylerythritol lipids.</title>
        <authorList>
            <person name="Konishi M."/>
            <person name="Hatada Y."/>
            <person name="Horiuchi J."/>
        </authorList>
    </citation>
    <scope>NUCLEOTIDE SEQUENCE [LARGE SCALE GENOMIC DNA]</scope>
    <source>
        <strain evidence="10">SY62</strain>
    </source>
</reference>
<feature type="region of interest" description="Disordered" evidence="8">
    <location>
        <begin position="729"/>
        <end position="759"/>
    </location>
</feature>
<dbReference type="GO" id="GO:0033314">
    <property type="term" value="P:mitotic DNA replication checkpoint signaling"/>
    <property type="evidence" value="ECO:0007669"/>
    <property type="project" value="TreeGrafter"/>
</dbReference>
<dbReference type="eggNOG" id="KOG1970">
    <property type="taxonomic scope" value="Eukaryota"/>
</dbReference>
<evidence type="ECO:0000256" key="6">
    <source>
        <dbReference type="ARBA" id="ARBA00023242"/>
    </source>
</evidence>
<comment type="subcellular location">
    <subcellularLocation>
        <location evidence="1">Nucleus</location>
    </subcellularLocation>
</comment>
<feature type="compositionally biased region" description="Polar residues" evidence="8">
    <location>
        <begin position="96"/>
        <end position="111"/>
    </location>
</feature>
<dbReference type="PANTHER" id="PTHR12172">
    <property type="entry name" value="CELL CYCLE CHECKPOINT PROTEIN RAD17"/>
    <property type="match status" value="1"/>
</dbReference>
<dbReference type="GO" id="GO:0005634">
    <property type="term" value="C:nucleus"/>
    <property type="evidence" value="ECO:0007669"/>
    <property type="project" value="UniProtKB-SubCell"/>
</dbReference>
<keyword evidence="10" id="KW-1185">Reference proteome</keyword>
<evidence type="ECO:0000256" key="7">
    <source>
        <dbReference type="ARBA" id="ARBA00023306"/>
    </source>
</evidence>
<sequence>MPPRSNRSSLQRTLSNKSNSSSSSSSASKPKLKQNKLDFSFHSTTTTTTNSSRPFGSRPLSSTPSFGLPTAAAPAAPPQRQQRTASPLPPAPPKSTIATGKQKQQDFSTQLDDGDRYSQANSLWSERLAPNSAEELAIHPKKATQVRTWLEEAFSSNPSLLRPRKLLALTGPAGAGKSATIRALAAHLDFDLLEWQNDQPSFDANAPASSFAERFTDFLSKAAKFPTLDFQHEDAQGSTATLDTANRRRAILLEDLPNLHHLPTKQLFQASLQHHIQQSTQLTSRGFSNVPIILIVTESTPREDQDRWAGDAGATWKDRIASIMDTRTALGETIRKSPAYTEVRFNPVAPTIVLKGLKRAMEQSGRGGKVWLELLQAIAEDSNGDLRAAVNCLQFVGVKGVGEGVRMKGEEGRRRVRRLIPLVSGRESSLALFHALGKVLYNKREGDAGDETRNARFATEDDSDDEARSDTENTRLQERLTRAMRSIIPPSDDDDEVVQTLPDHLSHLFRRTSRVHPDQLWADLPVDASIFQLYLHQNFPQFTTEVEECESVLEEFSTADVLMPLHEGYRFSTLSAYYGFLISVQGTLMGLPSPVKRQGQKLGKATWWDVQKKLRGIMHDVEDVKSSSTRVTGSIEREDSTVTRLKRTKFQVSLPITDDMDRSDAGLGYASIDTLLMRSDTVTLVTEVLPLLAKIKPDAFEGKVGEVTRMRFEYAGVADMADRMLGEHESGVVDEEEGEAVEGKASSGDKRGVKRKVADGGGEVGVEEQLILSDDDIGEF</sequence>
<evidence type="ECO:0000256" key="1">
    <source>
        <dbReference type="ARBA" id="ARBA00004123"/>
    </source>
</evidence>
<dbReference type="InterPro" id="IPR027417">
    <property type="entry name" value="P-loop_NTPase"/>
</dbReference>
<protein>
    <recommendedName>
        <fullName evidence="11">Cell cycle checkpoint protein RAD17</fullName>
    </recommendedName>
</protein>
<name>R9PE75_PSEHS</name>
<feature type="compositionally biased region" description="Polar residues" evidence="8">
    <location>
        <begin position="50"/>
        <end position="65"/>
    </location>
</feature>
<dbReference type="GO" id="GO:0006281">
    <property type="term" value="P:DNA repair"/>
    <property type="evidence" value="ECO:0007669"/>
    <property type="project" value="InterPro"/>
</dbReference>
<dbReference type="GO" id="GO:0003689">
    <property type="term" value="F:DNA clamp loader activity"/>
    <property type="evidence" value="ECO:0007669"/>
    <property type="project" value="TreeGrafter"/>
</dbReference>
<feature type="compositionally biased region" description="Low complexity" evidence="8">
    <location>
        <begin position="15"/>
        <end position="29"/>
    </location>
</feature>
<gene>
    <name evidence="9" type="ORF">PHSY_003955</name>
</gene>
<dbReference type="STRING" id="1305764.R9PE75"/>